<accession>A0A673M7Z6</accession>
<dbReference type="Ensembl" id="ENSSRHT00000047293.1">
    <property type="protein sequence ID" value="ENSSRHP00000046003.1"/>
    <property type="gene ID" value="ENSSRHG00000023217.1"/>
</dbReference>
<dbReference type="AlphaFoldDB" id="A0A673M7Z6"/>
<evidence type="ECO:0000313" key="2">
    <source>
        <dbReference type="Proteomes" id="UP000472270"/>
    </source>
</evidence>
<evidence type="ECO:0000313" key="1">
    <source>
        <dbReference type="Ensembl" id="ENSSRHP00000086300.1"/>
    </source>
</evidence>
<dbReference type="Ensembl" id="ENSSRHT00000088629.1">
    <property type="protein sequence ID" value="ENSSRHP00000086300.1"/>
    <property type="gene ID" value="ENSSRHG00000042695.1"/>
</dbReference>
<name>A0A673M7Z6_9TELE</name>
<protein>
    <submittedName>
        <fullName evidence="1">Zgc:103586</fullName>
    </submittedName>
</protein>
<keyword evidence="2" id="KW-1185">Reference proteome</keyword>
<sequence>IFYSRPMLAKCLQAREMAYCSYSGFPVGAAVLTTGGQHDSTAFYLPYMLKNPFISPTVISKIVLWDPAVLVDRY</sequence>
<organism evidence="1 2">
    <name type="scientific">Sinocyclocheilus rhinocerous</name>
    <dbReference type="NCBI Taxonomy" id="307959"/>
    <lineage>
        <taxon>Eukaryota</taxon>
        <taxon>Metazoa</taxon>
        <taxon>Chordata</taxon>
        <taxon>Craniata</taxon>
        <taxon>Vertebrata</taxon>
        <taxon>Euteleostomi</taxon>
        <taxon>Actinopterygii</taxon>
        <taxon>Neopterygii</taxon>
        <taxon>Teleostei</taxon>
        <taxon>Ostariophysi</taxon>
        <taxon>Cypriniformes</taxon>
        <taxon>Cyprinidae</taxon>
        <taxon>Cyprininae</taxon>
        <taxon>Sinocyclocheilus</taxon>
    </lineage>
</organism>
<dbReference type="GO" id="GO:0003824">
    <property type="term" value="F:catalytic activity"/>
    <property type="evidence" value="ECO:0007669"/>
    <property type="project" value="InterPro"/>
</dbReference>
<proteinExistence type="predicted"/>
<dbReference type="Gene3D" id="3.40.140.10">
    <property type="entry name" value="Cytidine Deaminase, domain 2"/>
    <property type="match status" value="1"/>
</dbReference>
<dbReference type="Proteomes" id="UP000472270">
    <property type="component" value="Unassembled WGS sequence"/>
</dbReference>
<dbReference type="InterPro" id="IPR016193">
    <property type="entry name" value="Cytidine_deaminase-like"/>
</dbReference>
<dbReference type="SUPFAM" id="SSF53927">
    <property type="entry name" value="Cytidine deaminase-like"/>
    <property type="match status" value="1"/>
</dbReference>
<reference evidence="1" key="1">
    <citation type="submission" date="2025-05" db="UniProtKB">
        <authorList>
            <consortium name="Ensembl"/>
        </authorList>
    </citation>
    <scope>IDENTIFICATION</scope>
</reference>